<accession>A0AAQ3NV60</accession>
<proteinExistence type="predicted"/>
<name>A0AAQ3NV60_VIGMU</name>
<reference evidence="2 3" key="1">
    <citation type="journal article" date="2023" name="Life. Sci Alliance">
        <title>Evolutionary insights into 3D genome organization and epigenetic landscape of Vigna mungo.</title>
        <authorList>
            <person name="Junaid A."/>
            <person name="Singh B."/>
            <person name="Bhatia S."/>
        </authorList>
    </citation>
    <scope>NUCLEOTIDE SEQUENCE [LARGE SCALE GENOMIC DNA]</scope>
    <source>
        <strain evidence="2">Urdbean</strain>
    </source>
</reference>
<feature type="chain" id="PRO_5042918403" description="Secreted protein" evidence="1">
    <location>
        <begin position="30"/>
        <end position="120"/>
    </location>
</feature>
<sequence>MNCGSILILWHTRAPLGLLCLGRFRHLRALSFLATAPSCLLNNRFLFHCPFFLRQFRRWNHLNLMCRRCLWNTTIVMICRYHIHILVPVTTNPSISRVFHRVCSVGHTNVSVVKCPICGR</sequence>
<keyword evidence="3" id="KW-1185">Reference proteome</keyword>
<organism evidence="2 3">
    <name type="scientific">Vigna mungo</name>
    <name type="common">Black gram</name>
    <name type="synonym">Phaseolus mungo</name>
    <dbReference type="NCBI Taxonomy" id="3915"/>
    <lineage>
        <taxon>Eukaryota</taxon>
        <taxon>Viridiplantae</taxon>
        <taxon>Streptophyta</taxon>
        <taxon>Embryophyta</taxon>
        <taxon>Tracheophyta</taxon>
        <taxon>Spermatophyta</taxon>
        <taxon>Magnoliopsida</taxon>
        <taxon>eudicotyledons</taxon>
        <taxon>Gunneridae</taxon>
        <taxon>Pentapetalae</taxon>
        <taxon>rosids</taxon>
        <taxon>fabids</taxon>
        <taxon>Fabales</taxon>
        <taxon>Fabaceae</taxon>
        <taxon>Papilionoideae</taxon>
        <taxon>50 kb inversion clade</taxon>
        <taxon>NPAAA clade</taxon>
        <taxon>indigoferoid/millettioid clade</taxon>
        <taxon>Phaseoleae</taxon>
        <taxon>Vigna</taxon>
    </lineage>
</organism>
<dbReference type="EMBL" id="CP144697">
    <property type="protein sequence ID" value="WVZ15337.1"/>
    <property type="molecule type" value="Genomic_DNA"/>
</dbReference>
<keyword evidence="1" id="KW-0732">Signal</keyword>
<gene>
    <name evidence="2" type="ORF">V8G54_012903</name>
</gene>
<dbReference type="Proteomes" id="UP001374535">
    <property type="component" value="Chromosome 4"/>
</dbReference>
<feature type="signal peptide" evidence="1">
    <location>
        <begin position="1"/>
        <end position="29"/>
    </location>
</feature>
<evidence type="ECO:0000313" key="2">
    <source>
        <dbReference type="EMBL" id="WVZ15337.1"/>
    </source>
</evidence>
<evidence type="ECO:0000313" key="3">
    <source>
        <dbReference type="Proteomes" id="UP001374535"/>
    </source>
</evidence>
<protein>
    <recommendedName>
        <fullName evidence="4">Secreted protein</fullName>
    </recommendedName>
</protein>
<dbReference type="AlphaFoldDB" id="A0AAQ3NV60"/>
<evidence type="ECO:0000256" key="1">
    <source>
        <dbReference type="SAM" id="SignalP"/>
    </source>
</evidence>
<evidence type="ECO:0008006" key="4">
    <source>
        <dbReference type="Google" id="ProtNLM"/>
    </source>
</evidence>